<dbReference type="PANTHER" id="PTHR40057">
    <property type="entry name" value="SLR1162 PROTEIN"/>
    <property type="match status" value="1"/>
</dbReference>
<dbReference type="PANTHER" id="PTHR40057:SF1">
    <property type="entry name" value="SLR1162 PROTEIN"/>
    <property type="match status" value="1"/>
</dbReference>
<dbReference type="RefSeq" id="WP_311947192.1">
    <property type="nucleotide sequence ID" value="NZ_JAVLVU010000001.1"/>
</dbReference>
<dbReference type="InterPro" id="IPR038762">
    <property type="entry name" value="ABM_predict"/>
</dbReference>
<organism evidence="2 3">
    <name type="scientific">Mucilaginibacter terrae</name>
    <dbReference type="NCBI Taxonomy" id="1955052"/>
    <lineage>
        <taxon>Bacteria</taxon>
        <taxon>Pseudomonadati</taxon>
        <taxon>Bacteroidota</taxon>
        <taxon>Sphingobacteriia</taxon>
        <taxon>Sphingobacteriales</taxon>
        <taxon>Sphingobacteriaceae</taxon>
        <taxon>Mucilaginibacter</taxon>
    </lineage>
</organism>
<keyword evidence="1" id="KW-0472">Membrane</keyword>
<dbReference type="Proteomes" id="UP001258315">
    <property type="component" value="Unassembled WGS sequence"/>
</dbReference>
<evidence type="ECO:0000313" key="3">
    <source>
        <dbReference type="Proteomes" id="UP001258315"/>
    </source>
</evidence>
<keyword evidence="2" id="KW-0503">Monooxygenase</keyword>
<dbReference type="GO" id="GO:0004497">
    <property type="term" value="F:monooxygenase activity"/>
    <property type="evidence" value="ECO:0007669"/>
    <property type="project" value="UniProtKB-KW"/>
</dbReference>
<dbReference type="EMBL" id="JAVLVU010000001">
    <property type="protein sequence ID" value="MDT3401332.1"/>
    <property type="molecule type" value="Genomic_DNA"/>
</dbReference>
<feature type="transmembrane region" description="Helical" evidence="1">
    <location>
        <begin position="167"/>
        <end position="189"/>
    </location>
</feature>
<accession>A0ABU3GQV5</accession>
<dbReference type="SUPFAM" id="SSF54909">
    <property type="entry name" value="Dimeric alpha+beta barrel"/>
    <property type="match status" value="1"/>
</dbReference>
<feature type="transmembrane region" description="Helical" evidence="1">
    <location>
        <begin position="133"/>
        <end position="155"/>
    </location>
</feature>
<dbReference type="InterPro" id="IPR011008">
    <property type="entry name" value="Dimeric_a/b-barrel"/>
</dbReference>
<gene>
    <name evidence="2" type="ORF">QE417_000404</name>
</gene>
<keyword evidence="1" id="KW-0812">Transmembrane</keyword>
<name>A0ABU3GQV5_9SPHI</name>
<evidence type="ECO:0000256" key="1">
    <source>
        <dbReference type="SAM" id="Phobius"/>
    </source>
</evidence>
<keyword evidence="3" id="KW-1185">Reference proteome</keyword>
<evidence type="ECO:0000313" key="2">
    <source>
        <dbReference type="EMBL" id="MDT3401332.1"/>
    </source>
</evidence>
<sequence length="203" mass="22766">MSATGSRTELPLPDRLPVITIVELKPKVPMAGEALGSIFHIINAASRFEGYQAADIYRKVMTGAPTEYAIILRFDTYDHMREWNNSPVKAQHIALSKHFFDEVKPELSLTGLDFWFDNKPQGTTTPPPKWKMLLVTVVVIFIMLNAVMPLIGRILSYSGLPGLFNTLIGVVVMVSMMTYVIMPAVTGLLHRWLFTIQDSQSKN</sequence>
<reference evidence="3" key="1">
    <citation type="submission" date="2023-07" db="EMBL/GenBank/DDBJ databases">
        <title>Functional and genomic diversity of the sorghum phyllosphere microbiome.</title>
        <authorList>
            <person name="Shade A."/>
        </authorList>
    </citation>
    <scope>NUCLEOTIDE SEQUENCE [LARGE SCALE GENOMIC DNA]</scope>
    <source>
        <strain evidence="3">SORGH_AS_0422</strain>
    </source>
</reference>
<keyword evidence="1" id="KW-1133">Transmembrane helix</keyword>
<comment type="caution">
    <text evidence="2">The sequence shown here is derived from an EMBL/GenBank/DDBJ whole genome shotgun (WGS) entry which is preliminary data.</text>
</comment>
<protein>
    <submittedName>
        <fullName evidence="2">Antibiotic biosynthesis monooxygenase (ABM) superfamily enzyme</fullName>
    </submittedName>
</protein>
<proteinExistence type="predicted"/>
<keyword evidence="2" id="KW-0560">Oxidoreductase</keyword>